<protein>
    <submittedName>
        <fullName evidence="2">Uncharacterized protein</fullName>
    </submittedName>
</protein>
<accession>A0ABR4E540</accession>
<evidence type="ECO:0000313" key="2">
    <source>
        <dbReference type="EMBL" id="KAL2277530.1"/>
    </source>
</evidence>
<feature type="region of interest" description="Disordered" evidence="1">
    <location>
        <begin position="82"/>
        <end position="121"/>
    </location>
</feature>
<keyword evidence="3" id="KW-1185">Reference proteome</keyword>
<proteinExistence type="predicted"/>
<comment type="caution">
    <text evidence="2">The sequence shown here is derived from an EMBL/GenBank/DDBJ whole genome shotgun (WGS) entry which is preliminary data.</text>
</comment>
<evidence type="ECO:0000256" key="1">
    <source>
        <dbReference type="SAM" id="MobiDB-lite"/>
    </source>
</evidence>
<name>A0ABR4E540_9PEZI</name>
<dbReference type="EMBL" id="JBAWTH010000098">
    <property type="protein sequence ID" value="KAL2277530.1"/>
    <property type="molecule type" value="Genomic_DNA"/>
</dbReference>
<sequence length="201" mass="22309">MPPITPPPRPRDPFNTHAGDDASIALMFTLSKCFIRSYHPPSQTFLDLVDDPEPSISPDAAPRLRPRAGSHKLQHAQDILADPIARDPDQPHARRTTRLYESEGSNTITFSPPAAGETDDTLTDPVLLDELLRVVNPPEHAGTVKGAWDERSRLTGEPDGGLQCLIWLRRSASKSSLYPTSRGMKRMVTGFTVRRRRRSSP</sequence>
<gene>
    <name evidence="2" type="ORF">FJTKL_15367</name>
</gene>
<evidence type="ECO:0000313" key="3">
    <source>
        <dbReference type="Proteomes" id="UP001600888"/>
    </source>
</evidence>
<organism evidence="2 3">
    <name type="scientific">Diaporthe vaccinii</name>
    <dbReference type="NCBI Taxonomy" id="105482"/>
    <lineage>
        <taxon>Eukaryota</taxon>
        <taxon>Fungi</taxon>
        <taxon>Dikarya</taxon>
        <taxon>Ascomycota</taxon>
        <taxon>Pezizomycotina</taxon>
        <taxon>Sordariomycetes</taxon>
        <taxon>Sordariomycetidae</taxon>
        <taxon>Diaporthales</taxon>
        <taxon>Diaporthaceae</taxon>
        <taxon>Diaporthe</taxon>
        <taxon>Diaporthe eres species complex</taxon>
    </lineage>
</organism>
<dbReference type="Proteomes" id="UP001600888">
    <property type="component" value="Unassembled WGS sequence"/>
</dbReference>
<reference evidence="2 3" key="1">
    <citation type="submission" date="2024-03" db="EMBL/GenBank/DDBJ databases">
        <title>A high-quality draft genome sequence of Diaporthe vaccinii, a causative agent of upright dieback and viscid rot disease in cranberry plants.</title>
        <authorList>
            <person name="Sarrasin M."/>
            <person name="Lang B.F."/>
            <person name="Burger G."/>
        </authorList>
    </citation>
    <scope>NUCLEOTIDE SEQUENCE [LARGE SCALE GENOMIC DNA]</scope>
    <source>
        <strain evidence="2 3">IS7</strain>
    </source>
</reference>